<keyword evidence="8 11" id="KW-1133">Transmembrane helix</keyword>
<dbReference type="Proteomes" id="UP001221142">
    <property type="component" value="Unassembled WGS sequence"/>
</dbReference>
<comment type="caution">
    <text evidence="12">The sequence shown here is derived from an EMBL/GenBank/DDBJ whole genome shotgun (WGS) entry which is preliminary data.</text>
</comment>
<evidence type="ECO:0000313" key="13">
    <source>
        <dbReference type="Proteomes" id="UP001221142"/>
    </source>
</evidence>
<comment type="similarity">
    <text evidence="2">Belongs to the ERD2 family.</text>
</comment>
<evidence type="ECO:0000256" key="2">
    <source>
        <dbReference type="ARBA" id="ARBA00010120"/>
    </source>
</evidence>
<evidence type="ECO:0000256" key="7">
    <source>
        <dbReference type="ARBA" id="ARBA00022927"/>
    </source>
</evidence>
<keyword evidence="13" id="KW-1185">Reference proteome</keyword>
<protein>
    <submittedName>
        <fullName evidence="12">ER lumen protein retaining receptor-domain-containing protein</fullName>
    </submittedName>
</protein>
<keyword evidence="5" id="KW-0256">Endoplasmic reticulum</keyword>
<evidence type="ECO:0000313" key="12">
    <source>
        <dbReference type="EMBL" id="KAJ7610158.1"/>
    </source>
</evidence>
<evidence type="ECO:0000256" key="9">
    <source>
        <dbReference type="ARBA" id="ARBA00023136"/>
    </source>
</evidence>
<feature type="transmembrane region" description="Helical" evidence="11">
    <location>
        <begin position="94"/>
        <end position="112"/>
    </location>
</feature>
<feature type="transmembrane region" description="Helical" evidence="11">
    <location>
        <begin position="61"/>
        <end position="82"/>
    </location>
</feature>
<dbReference type="PRINTS" id="PR00660">
    <property type="entry name" value="ERLUMENR"/>
</dbReference>
<dbReference type="GO" id="GO:0016192">
    <property type="term" value="P:vesicle-mediated transport"/>
    <property type="evidence" value="ECO:0007669"/>
    <property type="project" value="UniProtKB-KW"/>
</dbReference>
<keyword evidence="10 12" id="KW-0675">Receptor</keyword>
<keyword evidence="9 11" id="KW-0472">Membrane</keyword>
<organism evidence="12 13">
    <name type="scientific">Roridomyces roridus</name>
    <dbReference type="NCBI Taxonomy" id="1738132"/>
    <lineage>
        <taxon>Eukaryota</taxon>
        <taxon>Fungi</taxon>
        <taxon>Dikarya</taxon>
        <taxon>Basidiomycota</taxon>
        <taxon>Agaricomycotina</taxon>
        <taxon>Agaricomycetes</taxon>
        <taxon>Agaricomycetidae</taxon>
        <taxon>Agaricales</taxon>
        <taxon>Marasmiineae</taxon>
        <taxon>Mycenaceae</taxon>
        <taxon>Roridomyces</taxon>
    </lineage>
</organism>
<feature type="transmembrane region" description="Helical" evidence="11">
    <location>
        <begin position="150"/>
        <end position="167"/>
    </location>
</feature>
<dbReference type="AlphaFoldDB" id="A0AAD7B503"/>
<evidence type="ECO:0000256" key="1">
    <source>
        <dbReference type="ARBA" id="ARBA00004477"/>
    </source>
</evidence>
<dbReference type="PANTHER" id="PTHR10585">
    <property type="entry name" value="ER LUMEN PROTEIN RETAINING RECEPTOR"/>
    <property type="match status" value="1"/>
</dbReference>
<keyword evidence="7" id="KW-0653">Protein transport</keyword>
<dbReference type="Pfam" id="PF00810">
    <property type="entry name" value="ER_lumen_recept"/>
    <property type="match status" value="1"/>
</dbReference>
<feature type="transmembrane region" description="Helical" evidence="11">
    <location>
        <begin position="179"/>
        <end position="199"/>
    </location>
</feature>
<evidence type="ECO:0000256" key="11">
    <source>
        <dbReference type="SAM" id="Phobius"/>
    </source>
</evidence>
<name>A0AAD7B503_9AGAR</name>
<evidence type="ECO:0000256" key="10">
    <source>
        <dbReference type="ARBA" id="ARBA00023170"/>
    </source>
</evidence>
<evidence type="ECO:0000256" key="8">
    <source>
        <dbReference type="ARBA" id="ARBA00022989"/>
    </source>
</evidence>
<keyword evidence="3" id="KW-0813">Transport</keyword>
<reference evidence="12" key="1">
    <citation type="submission" date="2023-03" db="EMBL/GenBank/DDBJ databases">
        <title>Massive genome expansion in bonnet fungi (Mycena s.s.) driven by repeated elements and novel gene families across ecological guilds.</title>
        <authorList>
            <consortium name="Lawrence Berkeley National Laboratory"/>
            <person name="Harder C.B."/>
            <person name="Miyauchi S."/>
            <person name="Viragh M."/>
            <person name="Kuo A."/>
            <person name="Thoen E."/>
            <person name="Andreopoulos B."/>
            <person name="Lu D."/>
            <person name="Skrede I."/>
            <person name="Drula E."/>
            <person name="Henrissat B."/>
            <person name="Morin E."/>
            <person name="Kohler A."/>
            <person name="Barry K."/>
            <person name="LaButti K."/>
            <person name="Morin E."/>
            <person name="Salamov A."/>
            <person name="Lipzen A."/>
            <person name="Mereny Z."/>
            <person name="Hegedus B."/>
            <person name="Baldrian P."/>
            <person name="Stursova M."/>
            <person name="Weitz H."/>
            <person name="Taylor A."/>
            <person name="Grigoriev I.V."/>
            <person name="Nagy L.G."/>
            <person name="Martin F."/>
            <person name="Kauserud H."/>
        </authorList>
    </citation>
    <scope>NUCLEOTIDE SEQUENCE</scope>
    <source>
        <strain evidence="12">9284</strain>
    </source>
</reference>
<evidence type="ECO:0000256" key="5">
    <source>
        <dbReference type="ARBA" id="ARBA00022824"/>
    </source>
</evidence>
<dbReference type="GO" id="GO:0046923">
    <property type="term" value="F:ER retention sequence binding"/>
    <property type="evidence" value="ECO:0007669"/>
    <property type="project" value="InterPro"/>
</dbReference>
<dbReference type="GO" id="GO:0015031">
    <property type="term" value="P:protein transport"/>
    <property type="evidence" value="ECO:0007669"/>
    <property type="project" value="UniProtKB-KW"/>
</dbReference>
<evidence type="ECO:0000256" key="3">
    <source>
        <dbReference type="ARBA" id="ARBA00022448"/>
    </source>
</evidence>
<evidence type="ECO:0000256" key="4">
    <source>
        <dbReference type="ARBA" id="ARBA00022692"/>
    </source>
</evidence>
<comment type="subcellular location">
    <subcellularLocation>
        <location evidence="1">Endoplasmic reticulum membrane</location>
        <topology evidence="1">Multi-pass membrane protein</topology>
    </subcellularLocation>
</comment>
<dbReference type="InterPro" id="IPR000133">
    <property type="entry name" value="ER_ret_rcpt"/>
</dbReference>
<proteinExistence type="inferred from homology"/>
<gene>
    <name evidence="12" type="ORF">FB45DRAFT_804731</name>
</gene>
<sequence>MNPFRAAGDCVHFASKCILIWSIHRNNSAEGISLLTQAMYALVFIMRYIDLFFRWVSLYNFAMKIIYIASAVYVLVLMSFLYTRTPESPMAWRAATISVVLSAIWGLSFNYHFSVTEILWSSSIFLESTCILPQLILIRQTTIPTVITSHYLLTLGSYRFLYILNWGWRYHFDNVLDPIALSCGIAQTAFYVDFAWVYYTRQRVKLRGGLVVDLEDYERGWLTRWLAGGGKDELELGWRPLEATRDNDEEAAVWWNCTPDWRGFRRIRRTCNNVPRVCQ</sequence>
<keyword evidence="6" id="KW-0931">ER-Golgi transport</keyword>
<dbReference type="GO" id="GO:0005789">
    <property type="term" value="C:endoplasmic reticulum membrane"/>
    <property type="evidence" value="ECO:0007669"/>
    <property type="project" value="UniProtKB-SubCell"/>
</dbReference>
<accession>A0AAD7B503</accession>
<evidence type="ECO:0000256" key="6">
    <source>
        <dbReference type="ARBA" id="ARBA00022892"/>
    </source>
</evidence>
<keyword evidence="4 11" id="KW-0812">Transmembrane</keyword>
<dbReference type="EMBL" id="JARKIF010000036">
    <property type="protein sequence ID" value="KAJ7610158.1"/>
    <property type="molecule type" value="Genomic_DNA"/>
</dbReference>
<dbReference type="GO" id="GO:0006621">
    <property type="term" value="P:protein retention in ER lumen"/>
    <property type="evidence" value="ECO:0007669"/>
    <property type="project" value="InterPro"/>
</dbReference>